<dbReference type="AlphaFoldDB" id="A0A4Q7NYX3"/>
<evidence type="ECO:0000313" key="7">
    <source>
        <dbReference type="Proteomes" id="UP000293638"/>
    </source>
</evidence>
<dbReference type="Proteomes" id="UP000293638">
    <property type="component" value="Unassembled WGS sequence"/>
</dbReference>
<organism evidence="6 7">
    <name type="scientific">Motilibacter rhizosphaerae</name>
    <dbReference type="NCBI Taxonomy" id="598652"/>
    <lineage>
        <taxon>Bacteria</taxon>
        <taxon>Bacillati</taxon>
        <taxon>Actinomycetota</taxon>
        <taxon>Actinomycetes</taxon>
        <taxon>Motilibacterales</taxon>
        <taxon>Motilibacteraceae</taxon>
        <taxon>Motilibacter</taxon>
    </lineage>
</organism>
<dbReference type="Gene3D" id="1.10.10.10">
    <property type="entry name" value="Winged helix-like DNA-binding domain superfamily/Winged helix DNA-binding domain"/>
    <property type="match status" value="1"/>
</dbReference>
<keyword evidence="4" id="KW-0804">Transcription</keyword>
<protein>
    <submittedName>
        <fullName evidence="6">LysR family transcriptional regulator</fullName>
    </submittedName>
</protein>
<dbReference type="GO" id="GO:0003677">
    <property type="term" value="F:DNA binding"/>
    <property type="evidence" value="ECO:0007669"/>
    <property type="project" value="UniProtKB-KW"/>
</dbReference>
<dbReference type="Pfam" id="PF00126">
    <property type="entry name" value="HTH_1"/>
    <property type="match status" value="1"/>
</dbReference>
<dbReference type="SUPFAM" id="SSF46785">
    <property type="entry name" value="Winged helix' DNA-binding domain"/>
    <property type="match status" value="1"/>
</dbReference>
<proteinExistence type="inferred from homology"/>
<evidence type="ECO:0000256" key="3">
    <source>
        <dbReference type="ARBA" id="ARBA00023125"/>
    </source>
</evidence>
<dbReference type="InterPro" id="IPR005119">
    <property type="entry name" value="LysR_subst-bd"/>
</dbReference>
<dbReference type="InterPro" id="IPR036390">
    <property type="entry name" value="WH_DNA-bd_sf"/>
</dbReference>
<dbReference type="InterPro" id="IPR036388">
    <property type="entry name" value="WH-like_DNA-bd_sf"/>
</dbReference>
<evidence type="ECO:0000256" key="2">
    <source>
        <dbReference type="ARBA" id="ARBA00023015"/>
    </source>
</evidence>
<dbReference type="PROSITE" id="PS50931">
    <property type="entry name" value="HTH_LYSR"/>
    <property type="match status" value="1"/>
</dbReference>
<name>A0A4Q7NYX3_9ACTN</name>
<dbReference type="Pfam" id="PF03466">
    <property type="entry name" value="LysR_substrate"/>
    <property type="match status" value="1"/>
</dbReference>
<dbReference type="PANTHER" id="PTHR30118:SF15">
    <property type="entry name" value="TRANSCRIPTIONAL REGULATORY PROTEIN"/>
    <property type="match status" value="1"/>
</dbReference>
<comment type="similarity">
    <text evidence="1">Belongs to the LysR transcriptional regulatory family.</text>
</comment>
<keyword evidence="7" id="KW-1185">Reference proteome</keyword>
<gene>
    <name evidence="6" type="ORF">EV189_0859</name>
</gene>
<dbReference type="InterPro" id="IPR000847">
    <property type="entry name" value="LysR_HTH_N"/>
</dbReference>
<dbReference type="Gene3D" id="3.40.190.10">
    <property type="entry name" value="Periplasmic binding protein-like II"/>
    <property type="match status" value="2"/>
</dbReference>
<dbReference type="PANTHER" id="PTHR30118">
    <property type="entry name" value="HTH-TYPE TRANSCRIPTIONAL REGULATOR LEUO-RELATED"/>
    <property type="match status" value="1"/>
</dbReference>
<dbReference type="SUPFAM" id="SSF53850">
    <property type="entry name" value="Periplasmic binding protein-like II"/>
    <property type="match status" value="1"/>
</dbReference>
<comment type="caution">
    <text evidence="6">The sequence shown here is derived from an EMBL/GenBank/DDBJ whole genome shotgun (WGS) entry which is preliminary data.</text>
</comment>
<dbReference type="GO" id="GO:0003700">
    <property type="term" value="F:DNA-binding transcription factor activity"/>
    <property type="evidence" value="ECO:0007669"/>
    <property type="project" value="InterPro"/>
</dbReference>
<keyword evidence="3" id="KW-0238">DNA-binding</keyword>
<evidence type="ECO:0000256" key="1">
    <source>
        <dbReference type="ARBA" id="ARBA00009437"/>
    </source>
</evidence>
<dbReference type="PRINTS" id="PR00039">
    <property type="entry name" value="HTHLYSR"/>
</dbReference>
<sequence>MVLMPGITVAHVDLNLLVALDALLEEGSVQGAADRLHLTQPAMSRALARLRRATGDEILVRTGRTMTPTPRAVELREQVGDLVARARDVLSPVREVDLAALTRVFTVQGHDALVAALAPALVQALSDEAPRAAVRFLGEAPADTPGLARGQVDLEVGAGTSRGPDLRQEVVGEDRVVLVMRAGHRLSRGRLTPARLVTARHLSVSRRGHLTGAVDEALLTQGLRREVLAALPTSGAALTTVASSDAVAVVAERLCGPLISALGLTVRTLPLDLPPAPVVLAWHRRFDADPAHRWLRDHARTALVAALEG</sequence>
<reference evidence="6 7" key="1">
    <citation type="submission" date="2019-02" db="EMBL/GenBank/DDBJ databases">
        <title>Genomic Encyclopedia of Type Strains, Phase IV (KMG-IV): sequencing the most valuable type-strain genomes for metagenomic binning, comparative biology and taxonomic classification.</title>
        <authorList>
            <person name="Goeker M."/>
        </authorList>
    </citation>
    <scope>NUCLEOTIDE SEQUENCE [LARGE SCALE GENOMIC DNA]</scope>
    <source>
        <strain evidence="6 7">DSM 45622</strain>
    </source>
</reference>
<evidence type="ECO:0000256" key="4">
    <source>
        <dbReference type="ARBA" id="ARBA00023163"/>
    </source>
</evidence>
<dbReference type="EMBL" id="SGXD01000001">
    <property type="protein sequence ID" value="RZS91612.1"/>
    <property type="molecule type" value="Genomic_DNA"/>
</dbReference>
<accession>A0A4Q7NYX3</accession>
<dbReference type="InterPro" id="IPR050389">
    <property type="entry name" value="LysR-type_TF"/>
</dbReference>
<evidence type="ECO:0000259" key="5">
    <source>
        <dbReference type="PROSITE" id="PS50931"/>
    </source>
</evidence>
<keyword evidence="2" id="KW-0805">Transcription regulation</keyword>
<evidence type="ECO:0000313" key="6">
    <source>
        <dbReference type="EMBL" id="RZS91612.1"/>
    </source>
</evidence>
<feature type="domain" description="HTH lysR-type" evidence="5">
    <location>
        <begin position="12"/>
        <end position="69"/>
    </location>
</feature>